<dbReference type="Proteomes" id="UP000317023">
    <property type="component" value="Unassembled WGS sequence"/>
</dbReference>
<feature type="transmembrane region" description="Helical" evidence="1">
    <location>
        <begin position="40"/>
        <end position="64"/>
    </location>
</feature>
<dbReference type="EMBL" id="SGOE01000001">
    <property type="protein sequence ID" value="TRB09641.1"/>
    <property type="molecule type" value="Genomic_DNA"/>
</dbReference>
<feature type="transmembrane region" description="Helical" evidence="1">
    <location>
        <begin position="76"/>
        <end position="95"/>
    </location>
</feature>
<feature type="transmembrane region" description="Helical" evidence="1">
    <location>
        <begin position="107"/>
        <end position="124"/>
    </location>
</feature>
<gene>
    <name evidence="2" type="ORF">EXN61_03375</name>
</gene>
<evidence type="ECO:0000256" key="1">
    <source>
        <dbReference type="SAM" id="Phobius"/>
    </source>
</evidence>
<evidence type="ECO:0000313" key="2">
    <source>
        <dbReference type="EMBL" id="TRB09641.1"/>
    </source>
</evidence>
<name>A0A546Y9I0_AGRTU</name>
<keyword evidence="1" id="KW-0812">Transmembrane</keyword>
<dbReference type="AlphaFoldDB" id="A0A546Y9I0"/>
<comment type="caution">
    <text evidence="2">The sequence shown here is derived from an EMBL/GenBank/DDBJ whole genome shotgun (WGS) entry which is preliminary data.</text>
</comment>
<evidence type="ECO:0000313" key="3">
    <source>
        <dbReference type="Proteomes" id="UP000317023"/>
    </source>
</evidence>
<protein>
    <recommendedName>
        <fullName evidence="4">Integral membrane protein</fullName>
    </recommendedName>
</protein>
<accession>A0A546Y9I0</accession>
<reference evidence="2 3" key="1">
    <citation type="journal article" date="2019" name="Appl. Microbiol. Biotechnol.">
        <title>Differential efficiency of wild type rhizogenic strains for rol gene transformation of plants.</title>
        <authorList>
            <person name="Desmet S."/>
            <person name="De Keyser E."/>
            <person name="Van Vaerenbergh J."/>
            <person name="Baeyen S."/>
            <person name="Van Huylenbroeck J."/>
            <person name="Geelen D."/>
            <person name="Dhooghe E."/>
        </authorList>
    </citation>
    <scope>NUCLEOTIDE SEQUENCE [LARGE SCALE GENOMIC DNA]</scope>
    <source>
        <strain evidence="2 3">MAFF210266</strain>
    </source>
</reference>
<evidence type="ECO:0008006" key="4">
    <source>
        <dbReference type="Google" id="ProtNLM"/>
    </source>
</evidence>
<sequence>MLASAAILATVILLALTGFQLALLAGVPLGHFAWGGQHRVLPVVLRISSLFAITIYALITSILLQKAALFSFWPESWIGTGIWIMTGYLALGIPLNAMSRSRPERLVMTPAAAILTILFLIVALS</sequence>
<organism evidence="2 3">
    <name type="scientific">Agrobacterium tumefaciens</name>
    <dbReference type="NCBI Taxonomy" id="358"/>
    <lineage>
        <taxon>Bacteria</taxon>
        <taxon>Pseudomonadati</taxon>
        <taxon>Pseudomonadota</taxon>
        <taxon>Alphaproteobacteria</taxon>
        <taxon>Hyphomicrobiales</taxon>
        <taxon>Rhizobiaceae</taxon>
        <taxon>Rhizobium/Agrobacterium group</taxon>
        <taxon>Agrobacterium</taxon>
        <taxon>Agrobacterium tumefaciens complex</taxon>
    </lineage>
</organism>
<proteinExistence type="predicted"/>
<keyword evidence="1" id="KW-0472">Membrane</keyword>
<keyword evidence="1" id="KW-1133">Transmembrane helix</keyword>